<sequence length="295" mass="32907">MQSPITLEALHILDAIDRRGSFAAAANELDRAPSSLSYQIQKLEQDLDINIFDRSGHKALFTEAGKLILERGRAILQASEKLVNDATLLANGWELDITVAFDGIIPISNFFQMVDALAEVSSTRIRLQEEILAGSWESLNTGRADLLVCPSLDTLPQEVKAEKIGKMSMIWVAATEHYVHKRSGEFDDSAREKYRIIAIADTAREQPALSINIIQKQPRLTVTNFTAKVEALTAGLGIGTLPRQIALPLIEKGVLKQIEGTEEQPMDIILAWRRNTMGEAKSWCIQYLKKNWKLK</sequence>
<dbReference type="InterPro" id="IPR036390">
    <property type="entry name" value="WH_DNA-bd_sf"/>
</dbReference>
<dbReference type="GeneID" id="1191572"/>
<dbReference type="GO" id="GO:0000976">
    <property type="term" value="F:transcription cis-regulatory region binding"/>
    <property type="evidence" value="ECO:0007669"/>
    <property type="project" value="TreeGrafter"/>
</dbReference>
<dbReference type="SUPFAM" id="SSF46785">
    <property type="entry name" value="Winged helix' DNA-binding domain"/>
    <property type="match status" value="1"/>
</dbReference>
<dbReference type="GO" id="GO:0003700">
    <property type="term" value="F:DNA-binding transcription factor activity"/>
    <property type="evidence" value="ECO:0007669"/>
    <property type="project" value="InterPro"/>
</dbReference>
<reference evidence="6 7" key="1">
    <citation type="journal article" date="2003" name="Lancet">
        <title>Genome sequence of Vibrio parahaemolyticus: a pathogenic mechanism distinct from that of V. cholerae.</title>
        <authorList>
            <person name="Makino K."/>
            <person name="Oshima K."/>
            <person name="Kurokawa K."/>
            <person name="Yokoyama K."/>
            <person name="Uda T."/>
            <person name="Tagomori K."/>
            <person name="Iijima Y."/>
            <person name="Najima M."/>
            <person name="Nakano M."/>
            <person name="Yamashita A."/>
            <person name="Kubota Y."/>
            <person name="Kimura S."/>
            <person name="Yasunaga T."/>
            <person name="Honda T."/>
            <person name="Shinagawa H."/>
            <person name="Hattori M."/>
            <person name="Iida T."/>
        </authorList>
    </citation>
    <scope>NUCLEOTIDE SEQUENCE [LARGE SCALE GENOMIC DNA]</scope>
    <source>
        <strain evidence="7">RIMD 2210633</strain>
    </source>
</reference>
<keyword evidence="3" id="KW-0238">DNA-binding</keyword>
<dbReference type="KEGG" id="vpa:VPA0883"/>
<dbReference type="Gene3D" id="3.40.190.290">
    <property type="match status" value="1"/>
</dbReference>
<dbReference type="Pfam" id="PF03466">
    <property type="entry name" value="LysR_substrate"/>
    <property type="match status" value="1"/>
</dbReference>
<dbReference type="PROSITE" id="PS50931">
    <property type="entry name" value="HTH_LYSR"/>
    <property type="match status" value="1"/>
</dbReference>
<name>Q87HS3_VIBPA</name>
<proteinExistence type="inferred from homology"/>
<dbReference type="PATRIC" id="fig|223926.6.peg.3816"/>
<keyword evidence="2" id="KW-0805">Transcription regulation</keyword>
<organism evidence="6 7">
    <name type="scientific">Vibrio parahaemolyticus serotype O3:K6 (strain RIMD 2210633)</name>
    <dbReference type="NCBI Taxonomy" id="223926"/>
    <lineage>
        <taxon>Bacteria</taxon>
        <taxon>Pseudomonadati</taxon>
        <taxon>Pseudomonadota</taxon>
        <taxon>Gammaproteobacteria</taxon>
        <taxon>Vibrionales</taxon>
        <taxon>Vibrionaceae</taxon>
        <taxon>Vibrio</taxon>
    </lineage>
</organism>
<gene>
    <name evidence="6" type="ordered locus">VPA0883</name>
</gene>
<dbReference type="PANTHER" id="PTHR30126">
    <property type="entry name" value="HTH-TYPE TRANSCRIPTIONAL REGULATOR"/>
    <property type="match status" value="1"/>
</dbReference>
<dbReference type="PANTHER" id="PTHR30126:SF22">
    <property type="entry name" value="HTH-TYPE TRANSCRIPTIONAL REGULATOR YHAJ-RELATED"/>
    <property type="match status" value="1"/>
</dbReference>
<dbReference type="InterPro" id="IPR036388">
    <property type="entry name" value="WH-like_DNA-bd_sf"/>
</dbReference>
<evidence type="ECO:0000256" key="4">
    <source>
        <dbReference type="ARBA" id="ARBA00023163"/>
    </source>
</evidence>
<comment type="similarity">
    <text evidence="1">Belongs to the LysR transcriptional regulatory family.</text>
</comment>
<dbReference type="Gene3D" id="1.10.10.10">
    <property type="entry name" value="Winged helix-like DNA-binding domain superfamily/Winged helix DNA-binding domain"/>
    <property type="match status" value="1"/>
</dbReference>
<dbReference type="SUPFAM" id="SSF53850">
    <property type="entry name" value="Periplasmic binding protein-like II"/>
    <property type="match status" value="1"/>
</dbReference>
<keyword evidence="4" id="KW-0804">Transcription</keyword>
<evidence type="ECO:0000256" key="2">
    <source>
        <dbReference type="ARBA" id="ARBA00023015"/>
    </source>
</evidence>
<evidence type="ECO:0000313" key="6">
    <source>
        <dbReference type="EMBL" id="BAC62226.1"/>
    </source>
</evidence>
<evidence type="ECO:0000313" key="7">
    <source>
        <dbReference type="Proteomes" id="UP000002493"/>
    </source>
</evidence>
<dbReference type="InterPro" id="IPR005119">
    <property type="entry name" value="LysR_subst-bd"/>
</dbReference>
<dbReference type="eggNOG" id="COG0583">
    <property type="taxonomic scope" value="Bacteria"/>
</dbReference>
<evidence type="ECO:0000256" key="3">
    <source>
        <dbReference type="ARBA" id="ARBA00023125"/>
    </source>
</evidence>
<dbReference type="InterPro" id="IPR000847">
    <property type="entry name" value="LysR_HTH_N"/>
</dbReference>
<dbReference type="Pfam" id="PF00126">
    <property type="entry name" value="HTH_1"/>
    <property type="match status" value="1"/>
</dbReference>
<dbReference type="HOGENOM" id="CLU_039613_35_1_6"/>
<protein>
    <submittedName>
        <fullName evidence="6">Transcriptional regulator, LysR family</fullName>
    </submittedName>
</protein>
<dbReference type="AlphaFoldDB" id="Q87HS3"/>
<evidence type="ECO:0000256" key="1">
    <source>
        <dbReference type="ARBA" id="ARBA00009437"/>
    </source>
</evidence>
<dbReference type="RefSeq" id="WP_005489289.1">
    <property type="nucleotide sequence ID" value="NC_004605.1"/>
</dbReference>
<dbReference type="EMBL" id="BA000032">
    <property type="protein sequence ID" value="BAC62226.1"/>
    <property type="molecule type" value="Genomic_DNA"/>
</dbReference>
<dbReference type="Proteomes" id="UP000002493">
    <property type="component" value="Chromosome 2"/>
</dbReference>
<evidence type="ECO:0000259" key="5">
    <source>
        <dbReference type="PROSITE" id="PS50931"/>
    </source>
</evidence>
<accession>Q87HS3</accession>
<feature type="domain" description="HTH lysR-type" evidence="5">
    <location>
        <begin position="5"/>
        <end position="62"/>
    </location>
</feature>